<accession>A0A812MLU9</accession>
<evidence type="ECO:0000256" key="1">
    <source>
        <dbReference type="SAM" id="MobiDB-lite"/>
    </source>
</evidence>
<feature type="compositionally biased region" description="Acidic residues" evidence="1">
    <location>
        <begin position="319"/>
        <end position="345"/>
    </location>
</feature>
<protein>
    <submittedName>
        <fullName evidence="2">Uncharacterized protein</fullName>
    </submittedName>
</protein>
<dbReference type="EMBL" id="CAJNJA010010744">
    <property type="protein sequence ID" value="CAE7261849.1"/>
    <property type="molecule type" value="Genomic_DNA"/>
</dbReference>
<feature type="compositionally biased region" description="Basic residues" evidence="1">
    <location>
        <begin position="39"/>
        <end position="49"/>
    </location>
</feature>
<organism evidence="2 3">
    <name type="scientific">Symbiodinium necroappetens</name>
    <dbReference type="NCBI Taxonomy" id="1628268"/>
    <lineage>
        <taxon>Eukaryota</taxon>
        <taxon>Sar</taxon>
        <taxon>Alveolata</taxon>
        <taxon>Dinophyceae</taxon>
        <taxon>Suessiales</taxon>
        <taxon>Symbiodiniaceae</taxon>
        <taxon>Symbiodinium</taxon>
    </lineage>
</organism>
<keyword evidence="3" id="KW-1185">Reference proteome</keyword>
<sequence length="435" mass="48558">EAKDLLQNLEKLQLQQNEVITPPPPADDDVEETTEPPSKKPRIRKKRSKAVLGAEDVGKEKATPEKQRPKAKPSSRSPPLSGGATSSGNNRVVDAGEDAQPTFPSDSLPTAFQSTQKVFTPTRKSLLCSFDNAEDPPPEQVHVLSLDPAPEFASETDDELLKYALHLNMVEVTKPEPDDSDKETESDQSDVAAKLAQLSKAEESKLEAILRRELRKVLLQCNGQKEGFLEKVNHTYRQNRSKEFKVRSGFYTDQMMADELKFTKDKYQKKLIWYWCDVAYEGTKANRDEEELLRDTTISDGARVRDVALGLGASLPDLDSQDEADNDADDDEDEDEDEEDDEEADEPKAKLGKRKSKDNLPDDVEEDMDGVPGLLNEMLSLQSRCNKLLDRDVESFKKLIVELGSKHDELADMKSAYDCEEPVDAATLACISPAD</sequence>
<name>A0A812MLU9_9DINO</name>
<gene>
    <name evidence="2" type="ORF">SNEC2469_LOCUS6004</name>
</gene>
<feature type="region of interest" description="Disordered" evidence="1">
    <location>
        <begin position="173"/>
        <end position="193"/>
    </location>
</feature>
<comment type="caution">
    <text evidence="2">The sequence shown here is derived from an EMBL/GenBank/DDBJ whole genome shotgun (WGS) entry which is preliminary data.</text>
</comment>
<feature type="compositionally biased region" description="Low complexity" evidence="1">
    <location>
        <begin position="1"/>
        <end position="18"/>
    </location>
</feature>
<reference evidence="2" key="1">
    <citation type="submission" date="2021-02" db="EMBL/GenBank/DDBJ databases">
        <authorList>
            <person name="Dougan E. K."/>
            <person name="Rhodes N."/>
            <person name="Thang M."/>
            <person name="Chan C."/>
        </authorList>
    </citation>
    <scope>NUCLEOTIDE SEQUENCE</scope>
</reference>
<dbReference type="OrthoDB" id="433651at2759"/>
<evidence type="ECO:0000313" key="2">
    <source>
        <dbReference type="EMBL" id="CAE7261849.1"/>
    </source>
</evidence>
<evidence type="ECO:0000313" key="3">
    <source>
        <dbReference type="Proteomes" id="UP000601435"/>
    </source>
</evidence>
<feature type="compositionally biased region" description="Polar residues" evidence="1">
    <location>
        <begin position="102"/>
        <end position="116"/>
    </location>
</feature>
<feature type="region of interest" description="Disordered" evidence="1">
    <location>
        <begin position="1"/>
        <end position="116"/>
    </location>
</feature>
<feature type="compositionally biased region" description="Basic and acidic residues" evidence="1">
    <location>
        <begin position="56"/>
        <end position="68"/>
    </location>
</feature>
<feature type="non-terminal residue" evidence="2">
    <location>
        <position position="435"/>
    </location>
</feature>
<feature type="compositionally biased region" description="Acidic residues" evidence="1">
    <location>
        <begin position="178"/>
        <end position="188"/>
    </location>
</feature>
<proteinExistence type="predicted"/>
<dbReference type="Proteomes" id="UP000601435">
    <property type="component" value="Unassembled WGS sequence"/>
</dbReference>
<feature type="region of interest" description="Disordered" evidence="1">
    <location>
        <begin position="314"/>
        <end position="371"/>
    </location>
</feature>
<dbReference type="AlphaFoldDB" id="A0A812MLU9"/>
<feature type="compositionally biased region" description="Low complexity" evidence="1">
    <location>
        <begin position="72"/>
        <end position="81"/>
    </location>
</feature>